<gene>
    <name evidence="1" type="ORF">DSM106972_006860</name>
</gene>
<dbReference type="AlphaFoldDB" id="A0A433VVS1"/>
<evidence type="ECO:0000313" key="1">
    <source>
        <dbReference type="EMBL" id="RUT10191.1"/>
    </source>
</evidence>
<dbReference type="EMBL" id="RSCL01000001">
    <property type="protein sequence ID" value="RUT10191.1"/>
    <property type="molecule type" value="Genomic_DNA"/>
</dbReference>
<dbReference type="NCBIfam" id="TIGR02807">
    <property type="entry name" value="cas6_cmx6"/>
    <property type="match status" value="1"/>
</dbReference>
<protein>
    <submittedName>
        <fullName evidence="1">Type I-MYXAN CRISPR-associated protein Cas6/Cmx6</fullName>
    </submittedName>
</protein>
<dbReference type="OrthoDB" id="9779370at2"/>
<organism evidence="1 2">
    <name type="scientific">Dulcicalothrix desertica PCC 7102</name>
    <dbReference type="NCBI Taxonomy" id="232991"/>
    <lineage>
        <taxon>Bacteria</taxon>
        <taxon>Bacillati</taxon>
        <taxon>Cyanobacteriota</taxon>
        <taxon>Cyanophyceae</taxon>
        <taxon>Nostocales</taxon>
        <taxon>Calotrichaceae</taxon>
        <taxon>Dulcicalothrix</taxon>
    </lineage>
</organism>
<reference evidence="1" key="2">
    <citation type="journal article" date="2019" name="Genome Biol. Evol.">
        <title>Day and night: Metabolic profiles and evolutionary relationships of six axenic non-marine cyanobacteria.</title>
        <authorList>
            <person name="Will S.E."/>
            <person name="Henke P."/>
            <person name="Boedeker C."/>
            <person name="Huang S."/>
            <person name="Brinkmann H."/>
            <person name="Rohde M."/>
            <person name="Jarek M."/>
            <person name="Friedl T."/>
            <person name="Seufert S."/>
            <person name="Schumacher M."/>
            <person name="Overmann J."/>
            <person name="Neumann-Schaal M."/>
            <person name="Petersen J."/>
        </authorList>
    </citation>
    <scope>NUCLEOTIDE SEQUENCE [LARGE SCALE GENOMIC DNA]</scope>
    <source>
        <strain evidence="1">PCC 7102</strain>
    </source>
</reference>
<sequence length="220" mass="24480">MKPSVDVSASESAEDDLAPFVELGYQVHGKYLPADHNYGLYAAFVHLVPELRQHDDVSILTIPGIGDKQGKILITEQSYLKIRVPVTKIPLVYQLAGKRFSVGVHEIQIGIPTVSVLKPASKLRARIVTIKGKDYTEKDAFLEAARRQLQNLNISGDISVPLDRQGLPSRKTIKVKRFTIVGFTTEITQLSDEDSVKLQQWGLGGKRHMGCGIFMPYRNL</sequence>
<comment type="caution">
    <text evidence="1">The sequence shown here is derived from an EMBL/GenBank/DDBJ whole genome shotgun (WGS) entry which is preliminary data.</text>
</comment>
<evidence type="ECO:0000313" key="2">
    <source>
        <dbReference type="Proteomes" id="UP000271624"/>
    </source>
</evidence>
<accession>A0A433VVS1</accession>
<dbReference type="InterPro" id="IPR014174">
    <property type="entry name" value="CRISPR-assoc_prot_Cas6/Cmx6"/>
</dbReference>
<dbReference type="Pfam" id="PF09559">
    <property type="entry name" value="Cas6"/>
    <property type="match status" value="1"/>
</dbReference>
<reference evidence="1" key="1">
    <citation type="submission" date="2018-12" db="EMBL/GenBank/DDBJ databases">
        <authorList>
            <person name="Will S."/>
            <person name="Neumann-Schaal M."/>
            <person name="Henke P."/>
        </authorList>
    </citation>
    <scope>NUCLEOTIDE SEQUENCE</scope>
    <source>
        <strain evidence="1">PCC 7102</strain>
    </source>
</reference>
<keyword evidence="2" id="KW-1185">Reference proteome</keyword>
<proteinExistence type="predicted"/>
<dbReference type="RefSeq" id="WP_127078832.1">
    <property type="nucleotide sequence ID" value="NZ_RSCL01000001.1"/>
</dbReference>
<name>A0A433VVS1_9CYAN</name>
<dbReference type="Proteomes" id="UP000271624">
    <property type="component" value="Unassembled WGS sequence"/>
</dbReference>